<gene>
    <name evidence="2" type="ORF">OPV22_007947</name>
</gene>
<feature type="region of interest" description="Disordered" evidence="1">
    <location>
        <begin position="262"/>
        <end position="281"/>
    </location>
</feature>
<evidence type="ECO:0000256" key="1">
    <source>
        <dbReference type="SAM" id="MobiDB-lite"/>
    </source>
</evidence>
<dbReference type="Proteomes" id="UP001222027">
    <property type="component" value="Unassembled WGS sequence"/>
</dbReference>
<comment type="caution">
    <text evidence="2">The sequence shown here is derived from an EMBL/GenBank/DDBJ whole genome shotgun (WGS) entry which is preliminary data.</text>
</comment>
<dbReference type="PANTHER" id="PTHR36749">
    <property type="entry name" value="F7O18.3 PROTEIN"/>
    <property type="match status" value="1"/>
</dbReference>
<organism evidence="2 3">
    <name type="scientific">Ensete ventricosum</name>
    <name type="common">Abyssinian banana</name>
    <name type="synonym">Musa ensete</name>
    <dbReference type="NCBI Taxonomy" id="4639"/>
    <lineage>
        <taxon>Eukaryota</taxon>
        <taxon>Viridiplantae</taxon>
        <taxon>Streptophyta</taxon>
        <taxon>Embryophyta</taxon>
        <taxon>Tracheophyta</taxon>
        <taxon>Spermatophyta</taxon>
        <taxon>Magnoliopsida</taxon>
        <taxon>Liliopsida</taxon>
        <taxon>Zingiberales</taxon>
        <taxon>Musaceae</taxon>
        <taxon>Ensete</taxon>
    </lineage>
</organism>
<name>A0AAV8PN66_ENSVE</name>
<dbReference type="EMBL" id="JAQQAF010000003">
    <property type="protein sequence ID" value="KAJ8497395.1"/>
    <property type="molecule type" value="Genomic_DNA"/>
</dbReference>
<dbReference type="AlphaFoldDB" id="A0AAV8PN66"/>
<accession>A0AAV8PN66</accession>
<evidence type="ECO:0000313" key="2">
    <source>
        <dbReference type="EMBL" id="KAJ8497395.1"/>
    </source>
</evidence>
<sequence>MADDLFQGLPPPSTASEPLLPEQPVASSSERDSPPPPAPAPILKSALKRHKTSDPQDAAPQKRLRFRTSVDATEAQVIEAMQKIASHIKNPAKFRKASKLAVQLIQAGSVKSGTSNEFFDILEAAMASPSTCNEPSLRMDYQALFSAVQDVAECFSKQQKNQLATWTLQAVVANDLYTDDSFVYSKAAGKIKDAISSLPHATVDDDKEEAAALALAESKAVGKDTAELGTTTLATSSETKDHVSDPFGLDVLLPSKSKKDERASVKDVTASNQKEEEAEEPKRVIKSQREVLLLCLEIAARRYKVPWAQTVIDILVKHAFENIDKFTARQRDAIDKLWASIREQHIRRKQGKSRPIQASDKVDSECLHLLLFGLARLGNKGRISKMEASVLQLACGVRVAADGSAVFSRRVGADGTNNRSLYAIKKRLRFRTSVDVTEAQVIEVMQKISSHIKNPTKFSKASKLVVQLIQAGSVKSGTSNEFFDILEATMTLSSVCNELSLRMNYHQALFSAIQDVAETDDSFVYSKAAGKIKDAISSRPHATVDDDKKEAAALALAETKQ</sequence>
<proteinExistence type="predicted"/>
<keyword evidence="3" id="KW-1185">Reference proteome</keyword>
<evidence type="ECO:0000313" key="3">
    <source>
        <dbReference type="Proteomes" id="UP001222027"/>
    </source>
</evidence>
<dbReference type="PANTHER" id="PTHR36749:SF1">
    <property type="entry name" value="F7O18.3 PROTEIN"/>
    <property type="match status" value="1"/>
</dbReference>
<protein>
    <submittedName>
        <fullName evidence="2">Uncharacterized protein</fullName>
    </submittedName>
</protein>
<feature type="region of interest" description="Disordered" evidence="1">
    <location>
        <begin position="1"/>
        <end position="62"/>
    </location>
</feature>
<reference evidence="2 3" key="1">
    <citation type="submission" date="2022-12" db="EMBL/GenBank/DDBJ databases">
        <title>Chromosome-scale assembly of the Ensete ventricosum genome.</title>
        <authorList>
            <person name="Dussert Y."/>
            <person name="Stocks J."/>
            <person name="Wendawek A."/>
            <person name="Woldeyes F."/>
            <person name="Nichols R.A."/>
            <person name="Borrell J.S."/>
        </authorList>
    </citation>
    <scope>NUCLEOTIDE SEQUENCE [LARGE SCALE GENOMIC DNA]</scope>
    <source>
        <strain evidence="3">cv. Maze</strain>
        <tissue evidence="2">Seeds</tissue>
    </source>
</reference>